<dbReference type="CDD" id="cd00082">
    <property type="entry name" value="HisKA"/>
    <property type="match status" value="1"/>
</dbReference>
<evidence type="ECO:0000259" key="22">
    <source>
        <dbReference type="PROSITE" id="PS50109"/>
    </source>
</evidence>
<dbReference type="SMART" id="SM00388">
    <property type="entry name" value="HisKA"/>
    <property type="match status" value="1"/>
</dbReference>
<keyword evidence="21" id="KW-0472">Membrane</keyword>
<dbReference type="PANTHER" id="PTHR44936:SF9">
    <property type="entry name" value="SENSOR PROTEIN CREC"/>
    <property type="match status" value="1"/>
</dbReference>
<dbReference type="InterPro" id="IPR003660">
    <property type="entry name" value="HAMP_dom"/>
</dbReference>
<dbReference type="Pfam" id="PF02518">
    <property type="entry name" value="HATPase_c"/>
    <property type="match status" value="1"/>
</dbReference>
<dbReference type="GO" id="GO:0000155">
    <property type="term" value="F:phosphorelay sensor kinase activity"/>
    <property type="evidence" value="ECO:0007669"/>
    <property type="project" value="InterPro"/>
</dbReference>
<keyword evidence="21" id="KW-0812">Transmembrane</keyword>
<dbReference type="InterPro" id="IPR036097">
    <property type="entry name" value="HisK_dim/P_sf"/>
</dbReference>
<evidence type="ECO:0000256" key="11">
    <source>
        <dbReference type="ARBA" id="ARBA00022801"/>
    </source>
</evidence>
<dbReference type="EMBL" id="LAZR01002956">
    <property type="protein sequence ID" value="KKN23607.1"/>
    <property type="molecule type" value="Genomic_DNA"/>
</dbReference>
<dbReference type="GO" id="GO:0005886">
    <property type="term" value="C:plasma membrane"/>
    <property type="evidence" value="ECO:0007669"/>
    <property type="project" value="UniProtKB-SubCell"/>
</dbReference>
<keyword evidence="16" id="KW-0346">Stress response</keyword>
<feature type="domain" description="Histidine kinase" evidence="22">
    <location>
        <begin position="223"/>
        <end position="442"/>
    </location>
</feature>
<dbReference type="PROSITE" id="PS50109">
    <property type="entry name" value="HIS_KIN"/>
    <property type="match status" value="1"/>
</dbReference>
<dbReference type="SUPFAM" id="SSF158472">
    <property type="entry name" value="HAMP domain-like"/>
    <property type="match status" value="1"/>
</dbReference>
<dbReference type="InterPro" id="IPR050980">
    <property type="entry name" value="2C_sensor_his_kinase"/>
</dbReference>
<dbReference type="PANTHER" id="PTHR44936">
    <property type="entry name" value="SENSOR PROTEIN CREC"/>
    <property type="match status" value="1"/>
</dbReference>
<evidence type="ECO:0000256" key="16">
    <source>
        <dbReference type="ARBA" id="ARBA00023016"/>
    </source>
</evidence>
<evidence type="ECO:0000256" key="17">
    <source>
        <dbReference type="ARBA" id="ARBA00023026"/>
    </source>
</evidence>
<keyword evidence="6" id="KW-1003">Cell membrane</keyword>
<keyword evidence="9" id="KW-0547">Nucleotide-binding</keyword>
<comment type="cofactor">
    <cofactor evidence="2">
        <name>Mn(2+)</name>
        <dbReference type="ChEBI" id="CHEBI:29035"/>
    </cofactor>
</comment>
<evidence type="ECO:0000256" key="7">
    <source>
        <dbReference type="ARBA" id="ARBA00022553"/>
    </source>
</evidence>
<evidence type="ECO:0000256" key="1">
    <source>
        <dbReference type="ARBA" id="ARBA00000085"/>
    </source>
</evidence>
<comment type="subcellular location">
    <subcellularLocation>
        <location evidence="4">Cell membrane</location>
        <topology evidence="4">Multi-pass membrane protein</topology>
    </subcellularLocation>
</comment>
<evidence type="ECO:0000256" key="20">
    <source>
        <dbReference type="ARBA" id="ARBA00041776"/>
    </source>
</evidence>
<evidence type="ECO:0000256" key="8">
    <source>
        <dbReference type="ARBA" id="ARBA00022679"/>
    </source>
</evidence>
<dbReference type="Gene3D" id="1.10.287.130">
    <property type="match status" value="1"/>
</dbReference>
<dbReference type="InterPro" id="IPR003594">
    <property type="entry name" value="HATPase_dom"/>
</dbReference>
<dbReference type="InterPro" id="IPR005467">
    <property type="entry name" value="His_kinase_dom"/>
</dbReference>
<dbReference type="InterPro" id="IPR003661">
    <property type="entry name" value="HisK_dim/P_dom"/>
</dbReference>
<keyword evidence="21" id="KW-1133">Transmembrane helix</keyword>
<comment type="cofactor">
    <cofactor evidence="3">
        <name>Mg(2+)</name>
        <dbReference type="ChEBI" id="CHEBI:18420"/>
    </cofactor>
</comment>
<dbReference type="Gene3D" id="1.10.8.500">
    <property type="entry name" value="HAMP domain in histidine kinase"/>
    <property type="match status" value="1"/>
</dbReference>
<keyword evidence="18" id="KW-0464">Manganese</keyword>
<evidence type="ECO:0000256" key="4">
    <source>
        <dbReference type="ARBA" id="ARBA00004651"/>
    </source>
</evidence>
<dbReference type="Pfam" id="PF00512">
    <property type="entry name" value="HisKA"/>
    <property type="match status" value="1"/>
</dbReference>
<keyword evidence="11" id="KW-0378">Hydrolase</keyword>
<dbReference type="EC" id="2.7.13.3" evidence="5"/>
<dbReference type="SMART" id="SM00304">
    <property type="entry name" value="HAMP"/>
    <property type="match status" value="1"/>
</dbReference>
<evidence type="ECO:0000256" key="10">
    <source>
        <dbReference type="ARBA" id="ARBA00022777"/>
    </source>
</evidence>
<gene>
    <name evidence="24" type="ORF">LCGC14_0903320</name>
</gene>
<dbReference type="AlphaFoldDB" id="A0A0F9PGI2"/>
<evidence type="ECO:0000259" key="23">
    <source>
        <dbReference type="PROSITE" id="PS50885"/>
    </source>
</evidence>
<evidence type="ECO:0000256" key="14">
    <source>
        <dbReference type="ARBA" id="ARBA00022912"/>
    </source>
</evidence>
<dbReference type="CDD" id="cd00075">
    <property type="entry name" value="HATPase"/>
    <property type="match status" value="1"/>
</dbReference>
<dbReference type="SUPFAM" id="SSF47384">
    <property type="entry name" value="Homodimeric domain of signal transducing histidine kinase"/>
    <property type="match status" value="1"/>
</dbReference>
<organism evidence="24">
    <name type="scientific">marine sediment metagenome</name>
    <dbReference type="NCBI Taxonomy" id="412755"/>
    <lineage>
        <taxon>unclassified sequences</taxon>
        <taxon>metagenomes</taxon>
        <taxon>ecological metagenomes</taxon>
    </lineage>
</organism>
<evidence type="ECO:0000256" key="18">
    <source>
        <dbReference type="ARBA" id="ARBA00023211"/>
    </source>
</evidence>
<keyword evidence="13" id="KW-0460">Magnesium</keyword>
<dbReference type="GO" id="GO:0004721">
    <property type="term" value="F:phosphoprotein phosphatase activity"/>
    <property type="evidence" value="ECO:0007669"/>
    <property type="project" value="UniProtKB-KW"/>
</dbReference>
<dbReference type="CDD" id="cd06225">
    <property type="entry name" value="HAMP"/>
    <property type="match status" value="1"/>
</dbReference>
<name>A0A0F9PGI2_9ZZZZ</name>
<keyword evidence="15" id="KW-0902">Two-component regulatory system</keyword>
<comment type="caution">
    <text evidence="24">The sequence shown here is derived from an EMBL/GenBank/DDBJ whole genome shotgun (WGS) entry which is preliminary data.</text>
</comment>
<evidence type="ECO:0000256" key="15">
    <source>
        <dbReference type="ARBA" id="ARBA00023012"/>
    </source>
</evidence>
<proteinExistence type="predicted"/>
<dbReference type="PRINTS" id="PR00344">
    <property type="entry name" value="BCTRLSENSOR"/>
</dbReference>
<evidence type="ECO:0000256" key="6">
    <source>
        <dbReference type="ARBA" id="ARBA00022475"/>
    </source>
</evidence>
<dbReference type="GO" id="GO:0005524">
    <property type="term" value="F:ATP binding"/>
    <property type="evidence" value="ECO:0007669"/>
    <property type="project" value="UniProtKB-KW"/>
</dbReference>
<dbReference type="PROSITE" id="PS50885">
    <property type="entry name" value="HAMP"/>
    <property type="match status" value="1"/>
</dbReference>
<evidence type="ECO:0000256" key="2">
    <source>
        <dbReference type="ARBA" id="ARBA00001936"/>
    </source>
</evidence>
<protein>
    <recommendedName>
        <fullName evidence="19">Signal transduction histidine-protein kinase/phosphatase MprB</fullName>
        <ecNumber evidence="5">2.7.13.3</ecNumber>
    </recommendedName>
    <alternativeName>
        <fullName evidence="20">Mycobacterial persistence regulator B</fullName>
    </alternativeName>
</protein>
<keyword evidence="7" id="KW-0597">Phosphoprotein</keyword>
<evidence type="ECO:0000256" key="5">
    <source>
        <dbReference type="ARBA" id="ARBA00012438"/>
    </source>
</evidence>
<reference evidence="24" key="1">
    <citation type="journal article" date="2015" name="Nature">
        <title>Complex archaea that bridge the gap between prokaryotes and eukaryotes.</title>
        <authorList>
            <person name="Spang A."/>
            <person name="Saw J.H."/>
            <person name="Jorgensen S.L."/>
            <person name="Zaremba-Niedzwiedzka K."/>
            <person name="Martijn J."/>
            <person name="Lind A.E."/>
            <person name="van Eijk R."/>
            <person name="Schleper C."/>
            <person name="Guy L."/>
            <person name="Ettema T.J."/>
        </authorList>
    </citation>
    <scope>NUCLEOTIDE SEQUENCE</scope>
</reference>
<evidence type="ECO:0000256" key="3">
    <source>
        <dbReference type="ARBA" id="ARBA00001946"/>
    </source>
</evidence>
<keyword evidence="12" id="KW-0067">ATP-binding</keyword>
<evidence type="ECO:0000256" key="9">
    <source>
        <dbReference type="ARBA" id="ARBA00022741"/>
    </source>
</evidence>
<feature type="domain" description="HAMP" evidence="23">
    <location>
        <begin position="160"/>
        <end position="215"/>
    </location>
</feature>
<evidence type="ECO:0000256" key="19">
    <source>
        <dbReference type="ARBA" id="ARBA00040454"/>
    </source>
</evidence>
<evidence type="ECO:0000256" key="21">
    <source>
        <dbReference type="SAM" id="Phobius"/>
    </source>
</evidence>
<dbReference type="InterPro" id="IPR004358">
    <property type="entry name" value="Sig_transdc_His_kin-like_C"/>
</dbReference>
<accession>A0A0F9PGI2</accession>
<sequence>MKRRLMVPLFWRIFLLIWLAMAVTVVVSTLVSSVLLDRERAAIERQLELRDLGFEVAAVRESGGRREAHKFLRSQGDELGLHLMMISADDDNRLPEAIRSRIKSGWYRQKPAIVDVGGGYRLIAWPKMHGEGWLEPRVFRYMEMGLAFFLITLACWLIARFVSRPMRHMESTAQAIADGHTELRVSARIAARRDEVGQLATAFNVMTDQLCTLLARQKHLLRDISHDLRTPLARQRIAIELASEGGVEGDLMASILRQNERLETMTGQILTLYRVTEQGSDIARAPVRSVALLNRVLRDSADYAEHNRIECKLVVMRESTGVSVLGDAGLLQRAVDNILQNALDHTPPGRVVHISQTLEAGWVSLTIGDEGPGVADDILAHLFEPFFRADKSRGGQGWGLGLTIAKDIILAHDGDITANNRAPVGKGNSGGLQVVVRLPVFAVD</sequence>
<dbReference type="Pfam" id="PF00672">
    <property type="entry name" value="HAMP"/>
    <property type="match status" value="1"/>
</dbReference>
<dbReference type="SUPFAM" id="SSF55874">
    <property type="entry name" value="ATPase domain of HSP90 chaperone/DNA topoisomerase II/histidine kinase"/>
    <property type="match status" value="1"/>
</dbReference>
<dbReference type="Gene3D" id="3.30.565.10">
    <property type="entry name" value="Histidine kinase-like ATPase, C-terminal domain"/>
    <property type="match status" value="1"/>
</dbReference>
<keyword evidence="10" id="KW-0418">Kinase</keyword>
<comment type="catalytic activity">
    <reaction evidence="1">
        <text>ATP + protein L-histidine = ADP + protein N-phospho-L-histidine.</text>
        <dbReference type="EC" id="2.7.13.3"/>
    </reaction>
</comment>
<keyword evidence="8" id="KW-0808">Transferase</keyword>
<evidence type="ECO:0000313" key="24">
    <source>
        <dbReference type="EMBL" id="KKN23607.1"/>
    </source>
</evidence>
<feature type="transmembrane region" description="Helical" evidence="21">
    <location>
        <begin position="9"/>
        <end position="31"/>
    </location>
</feature>
<dbReference type="SMART" id="SM00387">
    <property type="entry name" value="HATPase_c"/>
    <property type="match status" value="1"/>
</dbReference>
<dbReference type="InterPro" id="IPR036890">
    <property type="entry name" value="HATPase_C_sf"/>
</dbReference>
<evidence type="ECO:0000256" key="13">
    <source>
        <dbReference type="ARBA" id="ARBA00022842"/>
    </source>
</evidence>
<keyword evidence="14" id="KW-0904">Protein phosphatase</keyword>
<feature type="transmembrane region" description="Helical" evidence="21">
    <location>
        <begin position="138"/>
        <end position="159"/>
    </location>
</feature>
<keyword evidence="17" id="KW-0843">Virulence</keyword>
<evidence type="ECO:0000256" key="12">
    <source>
        <dbReference type="ARBA" id="ARBA00022840"/>
    </source>
</evidence>